<dbReference type="InterPro" id="IPR023885">
    <property type="entry name" value="4Fe4S-binding_SPASM_dom"/>
</dbReference>
<keyword evidence="4" id="KW-0479">Metal-binding</keyword>
<organism evidence="8 9">
    <name type="scientific">Amycolatopsis xylanica</name>
    <dbReference type="NCBI Taxonomy" id="589385"/>
    <lineage>
        <taxon>Bacteria</taxon>
        <taxon>Bacillati</taxon>
        <taxon>Actinomycetota</taxon>
        <taxon>Actinomycetes</taxon>
        <taxon>Pseudonocardiales</taxon>
        <taxon>Pseudonocardiaceae</taxon>
        <taxon>Amycolatopsis</taxon>
    </lineage>
</organism>
<dbReference type="RefSeq" id="WP_091287748.1">
    <property type="nucleotide sequence ID" value="NZ_FNON01000001.1"/>
</dbReference>
<comment type="cofactor">
    <cofactor evidence="1">
        <name>[4Fe-4S] cluster</name>
        <dbReference type="ChEBI" id="CHEBI:49883"/>
    </cofactor>
</comment>
<dbReference type="InterPro" id="IPR013785">
    <property type="entry name" value="Aldolase_TIM"/>
</dbReference>
<reference evidence="8 9" key="1">
    <citation type="submission" date="2016-10" db="EMBL/GenBank/DDBJ databases">
        <authorList>
            <person name="de Groot N.N."/>
        </authorList>
    </citation>
    <scope>NUCLEOTIDE SEQUENCE [LARGE SCALE GENOMIC DNA]</scope>
    <source>
        <strain evidence="8 9">CPCC 202699</strain>
    </source>
</reference>
<dbReference type="AlphaFoldDB" id="A0A1H2WDP6"/>
<dbReference type="PANTHER" id="PTHR43787">
    <property type="entry name" value="FEMO COFACTOR BIOSYNTHESIS PROTEIN NIFB-RELATED"/>
    <property type="match status" value="1"/>
</dbReference>
<dbReference type="SFLD" id="SFLDS00029">
    <property type="entry name" value="Radical_SAM"/>
    <property type="match status" value="1"/>
</dbReference>
<keyword evidence="2" id="KW-0004">4Fe-4S</keyword>
<keyword evidence="9" id="KW-1185">Reference proteome</keyword>
<evidence type="ECO:0000256" key="5">
    <source>
        <dbReference type="ARBA" id="ARBA00023004"/>
    </source>
</evidence>
<dbReference type="InterPro" id="IPR058240">
    <property type="entry name" value="rSAM_sf"/>
</dbReference>
<dbReference type="EMBL" id="FNON01000001">
    <property type="protein sequence ID" value="SDW78813.1"/>
    <property type="molecule type" value="Genomic_DNA"/>
</dbReference>
<dbReference type="SFLD" id="SFLDG01067">
    <property type="entry name" value="SPASM/twitch_domain_containing"/>
    <property type="match status" value="1"/>
</dbReference>
<dbReference type="PANTHER" id="PTHR43787:SF3">
    <property type="entry name" value="ARYLSULFATASE REGULATORY PROTEIN"/>
    <property type="match status" value="1"/>
</dbReference>
<dbReference type="Gene3D" id="3.20.20.70">
    <property type="entry name" value="Aldolase class I"/>
    <property type="match status" value="1"/>
</dbReference>
<dbReference type="InterPro" id="IPR007197">
    <property type="entry name" value="rSAM"/>
</dbReference>
<evidence type="ECO:0000313" key="9">
    <source>
        <dbReference type="Proteomes" id="UP000199515"/>
    </source>
</evidence>
<evidence type="ECO:0000256" key="4">
    <source>
        <dbReference type="ARBA" id="ARBA00022723"/>
    </source>
</evidence>
<dbReference type="NCBIfam" id="TIGR04085">
    <property type="entry name" value="rSAM_more_4Fe4S"/>
    <property type="match status" value="1"/>
</dbReference>
<dbReference type="GO" id="GO:0046872">
    <property type="term" value="F:metal ion binding"/>
    <property type="evidence" value="ECO:0007669"/>
    <property type="project" value="UniProtKB-KW"/>
</dbReference>
<evidence type="ECO:0000313" key="8">
    <source>
        <dbReference type="EMBL" id="SDW78813.1"/>
    </source>
</evidence>
<name>A0A1H2WDP6_9PSEU</name>
<evidence type="ECO:0000259" key="7">
    <source>
        <dbReference type="PROSITE" id="PS51918"/>
    </source>
</evidence>
<feature type="domain" description="Radical SAM core" evidence="7">
    <location>
        <begin position="86"/>
        <end position="313"/>
    </location>
</feature>
<dbReference type="CDD" id="cd01335">
    <property type="entry name" value="Radical_SAM"/>
    <property type="match status" value="1"/>
</dbReference>
<protein>
    <recommendedName>
        <fullName evidence="7">Radical SAM core domain-containing protein</fullName>
    </recommendedName>
</protein>
<dbReference type="SUPFAM" id="SSF102114">
    <property type="entry name" value="Radical SAM enzymes"/>
    <property type="match status" value="1"/>
</dbReference>
<keyword evidence="5" id="KW-0408">Iron</keyword>
<dbReference type="GO" id="GO:0003824">
    <property type="term" value="F:catalytic activity"/>
    <property type="evidence" value="ECO:0007669"/>
    <property type="project" value="InterPro"/>
</dbReference>
<dbReference type="Proteomes" id="UP000199515">
    <property type="component" value="Unassembled WGS sequence"/>
</dbReference>
<accession>A0A1H2WDP6</accession>
<evidence type="ECO:0000256" key="2">
    <source>
        <dbReference type="ARBA" id="ARBA00022485"/>
    </source>
</evidence>
<dbReference type="UniPathway" id="UPA00782"/>
<keyword evidence="3" id="KW-0949">S-adenosyl-L-methionine</keyword>
<keyword evidence="6" id="KW-0411">Iron-sulfur</keyword>
<sequence length="444" mass="48177">MKASQFLVASDTAFVADGVESRVLLHSLSGEVYVLPSAVLQQMREQPATLTEGVAAELSAAGLLVADDHDEFTATVRENASVTRRNTGRSFVLMPSSYCNMGCGYCGQKHVKTPPSKQHRAAVKDRVLHAVRSPETSCVHIGWFGGEPMMGYAQILDISAAAIPACREAGIEYSAKMVTNGSLLTPAKIRKLHLGCGVGQFEITLDGPAARHDVQRPLRSGRPSFDRIARTIAQACACDDMPELSFIIRTNVSRANQDEHEEFAAAMREAGLATEKVVFYTAMVRPWGNDVSEFAVPRDQVVAVERQWLRAYRDHGLTTSLLPTERVWTVCSAVSPSAEVISPTGGVHSCTEQPLVPGREHTALAHVVDLQTPRRRPEGAYDHWNDELLGDTEALCPSCAIFPICGGACPLVWHEGRPACPSLKSTMPMRLTLYGESLGLSKAV</sequence>
<gene>
    <name evidence="8" type="ORF">SAMN05421504_1011507</name>
</gene>
<evidence type="ECO:0000256" key="6">
    <source>
        <dbReference type="ARBA" id="ARBA00023014"/>
    </source>
</evidence>
<dbReference type="GO" id="GO:0051539">
    <property type="term" value="F:4 iron, 4 sulfur cluster binding"/>
    <property type="evidence" value="ECO:0007669"/>
    <property type="project" value="UniProtKB-KW"/>
</dbReference>
<dbReference type="Pfam" id="PF04055">
    <property type="entry name" value="Radical_SAM"/>
    <property type="match status" value="1"/>
</dbReference>
<evidence type="ECO:0000256" key="1">
    <source>
        <dbReference type="ARBA" id="ARBA00001966"/>
    </source>
</evidence>
<dbReference type="STRING" id="589385.SAMN05421504_1011507"/>
<dbReference type="OrthoDB" id="9782387at2"/>
<dbReference type="PROSITE" id="PS51918">
    <property type="entry name" value="RADICAL_SAM"/>
    <property type="match status" value="1"/>
</dbReference>
<evidence type="ECO:0000256" key="3">
    <source>
        <dbReference type="ARBA" id="ARBA00022691"/>
    </source>
</evidence>
<proteinExistence type="predicted"/>